<feature type="transmembrane region" description="Helical" evidence="1">
    <location>
        <begin position="108"/>
        <end position="131"/>
    </location>
</feature>
<dbReference type="OrthoDB" id="5368598at2759"/>
<sequence length="216" mass="24130">MPGAGKRNLRIVSGIFLYIFIYPRGAQLHILLSLLPTNFFFSRVSASPIPTPKVATPPVFNSSNLYAKHRKFIVQVAAMTCAAISMVASFTTFYWFSRKEKLFRHRLIMFLIYGDLTKATWLFLFSVVSIARGIIPTESAFCWASGFLLCRVGDCDHSALQVFRPSTLSRSHGLHPFRYYIYFGAFIIPSMMSGLAFINPLGHTGIVSPSNGSPDT</sequence>
<dbReference type="Proteomes" id="UP000800200">
    <property type="component" value="Unassembled WGS sequence"/>
</dbReference>
<keyword evidence="1" id="KW-1133">Transmembrane helix</keyword>
<keyword evidence="4" id="KW-1185">Reference proteome</keyword>
<keyword evidence="1" id="KW-0812">Transmembrane</keyword>
<evidence type="ECO:0000313" key="3">
    <source>
        <dbReference type="EMBL" id="KAF2188223.1"/>
    </source>
</evidence>
<evidence type="ECO:0000313" key="4">
    <source>
        <dbReference type="Proteomes" id="UP000800200"/>
    </source>
</evidence>
<feature type="transmembrane region" description="Helical" evidence="1">
    <location>
        <begin position="72"/>
        <end position="96"/>
    </location>
</feature>
<reference evidence="3" key="1">
    <citation type="journal article" date="2020" name="Stud. Mycol.">
        <title>101 Dothideomycetes genomes: a test case for predicting lifestyles and emergence of pathogens.</title>
        <authorList>
            <person name="Haridas S."/>
            <person name="Albert R."/>
            <person name="Binder M."/>
            <person name="Bloem J."/>
            <person name="Labutti K."/>
            <person name="Salamov A."/>
            <person name="Andreopoulos B."/>
            <person name="Baker S."/>
            <person name="Barry K."/>
            <person name="Bills G."/>
            <person name="Bluhm B."/>
            <person name="Cannon C."/>
            <person name="Castanera R."/>
            <person name="Culley D."/>
            <person name="Daum C."/>
            <person name="Ezra D."/>
            <person name="Gonzalez J."/>
            <person name="Henrissat B."/>
            <person name="Kuo A."/>
            <person name="Liang C."/>
            <person name="Lipzen A."/>
            <person name="Lutzoni F."/>
            <person name="Magnuson J."/>
            <person name="Mondo S."/>
            <person name="Nolan M."/>
            <person name="Ohm R."/>
            <person name="Pangilinan J."/>
            <person name="Park H.-J."/>
            <person name="Ramirez L."/>
            <person name="Alfaro M."/>
            <person name="Sun H."/>
            <person name="Tritt A."/>
            <person name="Yoshinaga Y."/>
            <person name="Zwiers L.-H."/>
            <person name="Turgeon B."/>
            <person name="Goodwin S."/>
            <person name="Spatafora J."/>
            <person name="Crous P."/>
            <person name="Grigoriev I."/>
        </authorList>
    </citation>
    <scope>NUCLEOTIDE SEQUENCE</scope>
    <source>
        <strain evidence="3">CBS 207.26</strain>
    </source>
</reference>
<protein>
    <recommendedName>
        <fullName evidence="2">Glucose receptor Git3-like N-terminal domain-containing protein</fullName>
    </recommendedName>
</protein>
<organism evidence="3 4">
    <name type="scientific">Zopfia rhizophila CBS 207.26</name>
    <dbReference type="NCBI Taxonomy" id="1314779"/>
    <lineage>
        <taxon>Eukaryota</taxon>
        <taxon>Fungi</taxon>
        <taxon>Dikarya</taxon>
        <taxon>Ascomycota</taxon>
        <taxon>Pezizomycotina</taxon>
        <taxon>Dothideomycetes</taxon>
        <taxon>Dothideomycetes incertae sedis</taxon>
        <taxon>Zopfiaceae</taxon>
        <taxon>Zopfia</taxon>
    </lineage>
</organism>
<feature type="transmembrane region" description="Helical" evidence="1">
    <location>
        <begin position="179"/>
        <end position="198"/>
    </location>
</feature>
<dbReference type="EMBL" id="ML994624">
    <property type="protein sequence ID" value="KAF2188223.1"/>
    <property type="molecule type" value="Genomic_DNA"/>
</dbReference>
<name>A0A6A6EAN0_9PEZI</name>
<accession>A0A6A6EAN0</accession>
<feature type="domain" description="Glucose receptor Git3-like N-terminal" evidence="2">
    <location>
        <begin position="75"/>
        <end position="200"/>
    </location>
</feature>
<dbReference type="InterPro" id="IPR023041">
    <property type="entry name" value="Glucose_rcpt_Git3-like_N"/>
</dbReference>
<feature type="transmembrane region" description="Helical" evidence="1">
    <location>
        <begin position="12"/>
        <end position="35"/>
    </location>
</feature>
<dbReference type="AlphaFoldDB" id="A0A6A6EAN0"/>
<evidence type="ECO:0000259" key="2">
    <source>
        <dbReference type="Pfam" id="PF11710"/>
    </source>
</evidence>
<proteinExistence type="predicted"/>
<dbReference type="Pfam" id="PF11710">
    <property type="entry name" value="Git3"/>
    <property type="match status" value="1"/>
</dbReference>
<gene>
    <name evidence="3" type="ORF">K469DRAFT_768687</name>
</gene>
<evidence type="ECO:0000256" key="1">
    <source>
        <dbReference type="SAM" id="Phobius"/>
    </source>
</evidence>
<keyword evidence="1" id="KW-0472">Membrane</keyword>